<dbReference type="Pfam" id="PF13476">
    <property type="entry name" value="AAA_23"/>
    <property type="match status" value="1"/>
</dbReference>
<dbReference type="GO" id="GO:0016887">
    <property type="term" value="F:ATP hydrolysis activity"/>
    <property type="evidence" value="ECO:0007669"/>
    <property type="project" value="InterPro"/>
</dbReference>
<dbReference type="Gene3D" id="3.40.50.300">
    <property type="entry name" value="P-loop containing nucleotide triphosphate hydrolases"/>
    <property type="match status" value="2"/>
</dbReference>
<dbReference type="KEGG" id="aaco:K1I37_05820"/>
<protein>
    <recommendedName>
        <fullName evidence="3">Nuclease SbcCD subunit C</fullName>
    </recommendedName>
</protein>
<dbReference type="Proteomes" id="UP000829401">
    <property type="component" value="Chromosome"/>
</dbReference>
<evidence type="ECO:0000313" key="5">
    <source>
        <dbReference type="EMBL" id="UNO50009.1"/>
    </source>
</evidence>
<comment type="subunit">
    <text evidence="2">Heterodimer of SbcC and SbcD.</text>
</comment>
<dbReference type="OrthoDB" id="9795626at2"/>
<dbReference type="InterPro" id="IPR038729">
    <property type="entry name" value="Rad50/SbcC_AAA"/>
</dbReference>
<evidence type="ECO:0000313" key="6">
    <source>
        <dbReference type="Proteomes" id="UP000829401"/>
    </source>
</evidence>
<dbReference type="GO" id="GO:0006302">
    <property type="term" value="P:double-strand break repair"/>
    <property type="evidence" value="ECO:0007669"/>
    <property type="project" value="InterPro"/>
</dbReference>
<evidence type="ECO:0000256" key="1">
    <source>
        <dbReference type="ARBA" id="ARBA00006930"/>
    </source>
</evidence>
<dbReference type="PANTHER" id="PTHR32114">
    <property type="entry name" value="ABC TRANSPORTER ABCH.3"/>
    <property type="match status" value="1"/>
</dbReference>
<evidence type="ECO:0000259" key="4">
    <source>
        <dbReference type="Pfam" id="PF13476"/>
    </source>
</evidence>
<dbReference type="Pfam" id="PF13558">
    <property type="entry name" value="SbcC_Walker_B"/>
    <property type="match status" value="1"/>
</dbReference>
<dbReference type="STRING" id="1356854.N007_08040"/>
<sequence length="1231" mass="135690">MKPIRLSIAGLHSFRERQEIDFAALTETGMFGIFGPTGSGKSTILDAITLALYGDVGRAGRNTQAILNHAEKRLEVSFEFAIGAGNKRRRYRVERAYKRGQGFSVEHQASRLLQLEEIAESDEDGLVVVAEGKNPVTQAIRSILGLEQSDFTRAVVLPQGKFAEFLQLTGSERNAMTERLFGLEQYGKALFDKVNARAKQVEADYQVVVANQAGLGDASQAALDAAQAAVQKASAELQQAEHARVEANARLKVADEVRRLMTEREAAIKAREELAQLADEMAVIRKALARSAEANRVWPLVEAWQADCAAAKEAHKRLAAQLDLAEEAQAALSEASLRRQREQARRDALEPELLAKKGRLRDAEDIEAEWLTLKAELAAVKTASDAALSAHATALSEQSAALQAVERLAADRMQAEASREKHTVQPETRQQLMQLREAFVGWKERQASVRHAREAYAARQAELRSAIANYTSVAAIDEQVHGEAQQLRNVAEALCERAPEYTAEDLSVARTWLGQTQSRLASAKAVEQELADLQKRLQAAYRDYESQLGELTAQRETAEQLAQVYRDLEEARQRSVSISETALIRQLAARLRGGEACPVCGALHHPNPAVGQSVDETDVVEWTIDDDAALHRADAAWRQADAAARAAETACVQRQTTVQMLREEVDRKQAQWASAWEALQMCWPPADVLFKFKAGSQPADTESWAQFLVDLDAALAQAADALAVWDDEHRRLAERQQEVDQRRLQLGQQLAVAEAAQKAAEKEELREQAVLAEAVAACERAKDVLEKRMAVLSIEPLVDDDIAKTEAIVAARLRQLDEDDRAAAEAQRIIARLTVQLEEAQARLQQAQADVQQRELAVREHSLRMEQLEEAVAAREAQLAQYTGGASVAEAKRQLEATLADLQAASERASAEFEAATERAQAAKQAVTRAEAEFESQSKAAETAQDKLQAALAQSAFATIEAVADARLEETEAQAIADKVLAYDEAVRESTSRLADLEARLNGRSLDEEAWRNAQADAEGAEAAYKTALQTHGSRLERLQDIARRQQRWQELEEQRVALEGMATRLSALQSTLRGNGFVQYVARDQMEHVARQASERLGALTRGRYALTLTEDGSFLMRDQHNGGVLRPVSTLSGGETFLTSLSLALALSAHIQLRGQHPLEFFFLDEGFGTLDPDLLDVVISSLEKLHLERMSIGLISHVPELRQRMHRRLVVEPALPAGRGTKVILEKA</sequence>
<dbReference type="RefSeq" id="WP_021296672.1">
    <property type="nucleotide sequence ID" value="NZ_AURB01000133.1"/>
</dbReference>
<dbReference type="AlphaFoldDB" id="T0D7L4"/>
<dbReference type="EMBL" id="CP080467">
    <property type="protein sequence ID" value="UNO50009.1"/>
    <property type="molecule type" value="Genomic_DNA"/>
</dbReference>
<accession>T0D7L4</accession>
<dbReference type="InterPro" id="IPR027417">
    <property type="entry name" value="P-loop_NTPase"/>
</dbReference>
<keyword evidence="6" id="KW-1185">Reference proteome</keyword>
<evidence type="ECO:0000256" key="2">
    <source>
        <dbReference type="ARBA" id="ARBA00011322"/>
    </source>
</evidence>
<dbReference type="PANTHER" id="PTHR32114:SF2">
    <property type="entry name" value="ABC TRANSPORTER ABCH.3"/>
    <property type="match status" value="1"/>
</dbReference>
<evidence type="ECO:0000256" key="3">
    <source>
        <dbReference type="ARBA" id="ARBA00013368"/>
    </source>
</evidence>
<gene>
    <name evidence="5" type="ORF">K1I37_05820</name>
</gene>
<proteinExistence type="inferred from homology"/>
<feature type="domain" description="Rad50/SbcC-type AAA" evidence="4">
    <location>
        <begin position="5"/>
        <end position="241"/>
    </location>
</feature>
<dbReference type="eggNOG" id="COG0419">
    <property type="taxonomic scope" value="Bacteria"/>
</dbReference>
<name>T0D7L4_ALIAG</name>
<accession>A0A9E6ZQG7</accession>
<comment type="similarity">
    <text evidence="1">Belongs to the SMC family. SbcC subfamily.</text>
</comment>
<reference evidence="6" key="1">
    <citation type="journal article" date="2022" name="G3 (Bethesda)">
        <title>Unveiling the complete genome sequence of Alicyclobacillus acidoterrestris DSM 3922T, a taint-producing strain.</title>
        <authorList>
            <person name="Leonardo I.C."/>
            <person name="Barreto Crespo M.T."/>
            <person name="Gaspar F.B."/>
        </authorList>
    </citation>
    <scope>NUCLEOTIDE SEQUENCE [LARGE SCALE GENOMIC DNA]</scope>
    <source>
        <strain evidence="6">DSM 3922</strain>
    </source>
</reference>
<dbReference type="SUPFAM" id="SSF52540">
    <property type="entry name" value="P-loop containing nucleoside triphosphate hydrolases"/>
    <property type="match status" value="1"/>
</dbReference>
<organism evidence="5 6">
    <name type="scientific">Alicyclobacillus acidoterrestris (strain ATCC 49025 / DSM 3922 / CIP 106132 / NCIMB 13137 / GD3B)</name>
    <dbReference type="NCBI Taxonomy" id="1356854"/>
    <lineage>
        <taxon>Bacteria</taxon>
        <taxon>Bacillati</taxon>
        <taxon>Bacillota</taxon>
        <taxon>Bacilli</taxon>
        <taxon>Bacillales</taxon>
        <taxon>Alicyclobacillaceae</taxon>
        <taxon>Alicyclobacillus</taxon>
    </lineage>
</organism>